<protein>
    <submittedName>
        <fullName evidence="1">Uncharacterized protein</fullName>
    </submittedName>
</protein>
<name>A0A1F6EXG1_9BACT</name>
<organism evidence="1 2">
    <name type="scientific">Candidatus Kaiserbacteria bacterium RIFCSPLOWO2_01_FULL_52_12b</name>
    <dbReference type="NCBI Taxonomy" id="1798509"/>
    <lineage>
        <taxon>Bacteria</taxon>
        <taxon>Candidatus Kaiseribacteriota</taxon>
    </lineage>
</organism>
<sequence>MSTLDNIAIKIIKEQELIIGPLAWAEAGKVQGLHVVNEAPGEVTLTNGDPKETVNKLVGQYERLFGQASHEVCKEAVAGILADLPPTEIPSSLLV</sequence>
<gene>
    <name evidence="1" type="ORF">A3A36_03090</name>
</gene>
<evidence type="ECO:0000313" key="2">
    <source>
        <dbReference type="Proteomes" id="UP000178811"/>
    </source>
</evidence>
<proteinExistence type="predicted"/>
<evidence type="ECO:0000313" key="1">
    <source>
        <dbReference type="EMBL" id="OGG78307.1"/>
    </source>
</evidence>
<dbReference type="AlphaFoldDB" id="A0A1F6EXG1"/>
<dbReference type="EMBL" id="MFLW01000016">
    <property type="protein sequence ID" value="OGG78307.1"/>
    <property type="molecule type" value="Genomic_DNA"/>
</dbReference>
<accession>A0A1F6EXG1</accession>
<dbReference type="Proteomes" id="UP000178811">
    <property type="component" value="Unassembled WGS sequence"/>
</dbReference>
<reference evidence="1 2" key="1">
    <citation type="journal article" date="2016" name="Nat. Commun.">
        <title>Thousands of microbial genomes shed light on interconnected biogeochemical processes in an aquifer system.</title>
        <authorList>
            <person name="Anantharaman K."/>
            <person name="Brown C.T."/>
            <person name="Hug L.A."/>
            <person name="Sharon I."/>
            <person name="Castelle C.J."/>
            <person name="Probst A.J."/>
            <person name="Thomas B.C."/>
            <person name="Singh A."/>
            <person name="Wilkins M.J."/>
            <person name="Karaoz U."/>
            <person name="Brodie E.L."/>
            <person name="Williams K.H."/>
            <person name="Hubbard S.S."/>
            <person name="Banfield J.F."/>
        </authorList>
    </citation>
    <scope>NUCLEOTIDE SEQUENCE [LARGE SCALE GENOMIC DNA]</scope>
</reference>
<comment type="caution">
    <text evidence="1">The sequence shown here is derived from an EMBL/GenBank/DDBJ whole genome shotgun (WGS) entry which is preliminary data.</text>
</comment>